<dbReference type="Proteomes" id="UP001153678">
    <property type="component" value="Unassembled WGS sequence"/>
</dbReference>
<feature type="non-terminal residue" evidence="1">
    <location>
        <position position="66"/>
    </location>
</feature>
<dbReference type="AlphaFoldDB" id="A0A9W4TCX7"/>
<protein>
    <submittedName>
        <fullName evidence="1">4187_t:CDS:1</fullName>
    </submittedName>
</protein>
<gene>
    <name evidence="1" type="ORF">FWILDA_LOCUS18838</name>
</gene>
<evidence type="ECO:0000313" key="1">
    <source>
        <dbReference type="EMBL" id="CAI2198970.1"/>
    </source>
</evidence>
<evidence type="ECO:0000313" key="2">
    <source>
        <dbReference type="Proteomes" id="UP001153678"/>
    </source>
</evidence>
<organism evidence="1 2">
    <name type="scientific">Funneliformis geosporum</name>
    <dbReference type="NCBI Taxonomy" id="1117311"/>
    <lineage>
        <taxon>Eukaryota</taxon>
        <taxon>Fungi</taxon>
        <taxon>Fungi incertae sedis</taxon>
        <taxon>Mucoromycota</taxon>
        <taxon>Glomeromycotina</taxon>
        <taxon>Glomeromycetes</taxon>
        <taxon>Glomerales</taxon>
        <taxon>Glomeraceae</taxon>
        <taxon>Funneliformis</taxon>
    </lineage>
</organism>
<accession>A0A9W4TCX7</accession>
<sequence length="66" mass="8160">KERLINRIQLKRNLDKILEKKDYDEPNKDIKKHDKHLSNYDVEIFDDTDFYQQLLRELIESRIIDT</sequence>
<feature type="non-terminal residue" evidence="1">
    <location>
        <position position="1"/>
    </location>
</feature>
<dbReference type="OrthoDB" id="2442678at2759"/>
<dbReference type="PANTHER" id="PTHR15565:SF0">
    <property type="entry name" value="PROTEIN AATF"/>
    <property type="match status" value="1"/>
</dbReference>
<dbReference type="EMBL" id="CAMKVN010019978">
    <property type="protein sequence ID" value="CAI2198970.1"/>
    <property type="molecule type" value="Genomic_DNA"/>
</dbReference>
<comment type="caution">
    <text evidence="1">The sequence shown here is derived from an EMBL/GenBank/DDBJ whole genome shotgun (WGS) entry which is preliminary data.</text>
</comment>
<keyword evidence="2" id="KW-1185">Reference proteome</keyword>
<dbReference type="GO" id="GO:0005730">
    <property type="term" value="C:nucleolus"/>
    <property type="evidence" value="ECO:0007669"/>
    <property type="project" value="TreeGrafter"/>
</dbReference>
<dbReference type="PANTHER" id="PTHR15565">
    <property type="entry name" value="AATF PROTEIN APOPTOSIS ANTAGONIZING TRANSCRIPTION FACTOR"/>
    <property type="match status" value="1"/>
</dbReference>
<name>A0A9W4TCX7_9GLOM</name>
<proteinExistence type="predicted"/>
<dbReference type="InterPro" id="IPR039223">
    <property type="entry name" value="AATF/Bfr2"/>
</dbReference>
<reference evidence="1" key="1">
    <citation type="submission" date="2022-08" db="EMBL/GenBank/DDBJ databases">
        <authorList>
            <person name="Kallberg Y."/>
            <person name="Tangrot J."/>
            <person name="Rosling A."/>
        </authorList>
    </citation>
    <scope>NUCLEOTIDE SEQUENCE</scope>
    <source>
        <strain evidence="1">Wild A</strain>
    </source>
</reference>